<evidence type="ECO:0008006" key="4">
    <source>
        <dbReference type="Google" id="ProtNLM"/>
    </source>
</evidence>
<dbReference type="RefSeq" id="WP_108246803.1">
    <property type="nucleotide sequence ID" value="NZ_WYET01000002.1"/>
</dbReference>
<proteinExistence type="predicted"/>
<evidence type="ECO:0000313" key="3">
    <source>
        <dbReference type="Proteomes" id="UP000558089"/>
    </source>
</evidence>
<reference evidence="2 3" key="1">
    <citation type="submission" date="2020-01" db="EMBL/GenBank/DDBJ databases">
        <title>Draft Genome Analysis of Muricauda sp. HICW Isolated from coastal seawater of PR China.</title>
        <authorList>
            <person name="Chen M.-X."/>
        </authorList>
    </citation>
    <scope>NUCLEOTIDE SEQUENCE [LARGE SCALE GENOMIC DNA]</scope>
    <source>
        <strain evidence="2 3">HICW</strain>
    </source>
</reference>
<sequence>MKRYIKNIMILSLASIGFVACDSSNKTIDDVFAEVTRGAVFRATTPSSDVASQNFLFNFPTSTYSVTFEVEDNKQGELLQDVEVYASYTGADEADSVDETLVTTLPASAFSPNDVDLPSITVEFTLAELATALGLSESDFVGTIPEDYAGGSSFTIRYVLNLTDGRSFSSGNLNSTVSGGSYFRSPFVYSIPVACPPITPTPGEWTIEQQDSYGDSWNGASLSVSIDGEVTSYAHEGGASSSYSFIVPEGTVEIQIFYNSGSYDEENTFQVTSANGETVLDLGPEPPAGTALFDFCMALDL</sequence>
<dbReference type="AlphaFoldDB" id="A0A850NFU4"/>
<dbReference type="PROSITE" id="PS51257">
    <property type="entry name" value="PROKAR_LIPOPROTEIN"/>
    <property type="match status" value="1"/>
</dbReference>
<evidence type="ECO:0000256" key="1">
    <source>
        <dbReference type="SAM" id="SignalP"/>
    </source>
</evidence>
<comment type="caution">
    <text evidence="2">The sequence shown here is derived from an EMBL/GenBank/DDBJ whole genome shotgun (WGS) entry which is preliminary data.</text>
</comment>
<dbReference type="Proteomes" id="UP000558089">
    <property type="component" value="Unassembled WGS sequence"/>
</dbReference>
<keyword evidence="1" id="KW-0732">Signal</keyword>
<protein>
    <recommendedName>
        <fullName evidence="4">DUF1735 domain-containing protein</fullName>
    </recommendedName>
</protein>
<keyword evidence="3" id="KW-1185">Reference proteome</keyword>
<evidence type="ECO:0000313" key="2">
    <source>
        <dbReference type="EMBL" id="NVN17770.1"/>
    </source>
</evidence>
<gene>
    <name evidence="2" type="ORF">GUA46_05395</name>
</gene>
<name>A0A850NFU4_9FLAO</name>
<organism evidence="2 3">
    <name type="scientific">Flagellimonas chongwuensis</name>
    <dbReference type="NCBI Taxonomy" id="2697365"/>
    <lineage>
        <taxon>Bacteria</taxon>
        <taxon>Pseudomonadati</taxon>
        <taxon>Bacteroidota</taxon>
        <taxon>Flavobacteriia</taxon>
        <taxon>Flavobacteriales</taxon>
        <taxon>Flavobacteriaceae</taxon>
        <taxon>Flagellimonas</taxon>
    </lineage>
</organism>
<feature type="chain" id="PRO_5032824122" description="DUF1735 domain-containing protein" evidence="1">
    <location>
        <begin position="21"/>
        <end position="301"/>
    </location>
</feature>
<accession>A0A850NFU4</accession>
<dbReference type="EMBL" id="WYET01000002">
    <property type="protein sequence ID" value="NVN17770.1"/>
    <property type="molecule type" value="Genomic_DNA"/>
</dbReference>
<feature type="signal peptide" evidence="1">
    <location>
        <begin position="1"/>
        <end position="20"/>
    </location>
</feature>